<dbReference type="EMBL" id="KB730370">
    <property type="protein sequence ID" value="ENH66630.1"/>
    <property type="molecule type" value="Genomic_DNA"/>
</dbReference>
<dbReference type="HOGENOM" id="CLU_013929_15_5_1"/>
<dbReference type="Proteomes" id="UP000016928">
    <property type="component" value="Unassembled WGS sequence"/>
</dbReference>
<gene>
    <name evidence="1" type="ORF">FOC1_g10000024</name>
</gene>
<reference evidence="2" key="2">
    <citation type="journal article" date="2014" name="PLoS ONE">
        <title>Genome and Transcriptome Analysis of the Fungal Pathogen Fusarium oxysporum f. sp. cubense Causing Banana Vascular Wilt Disease.</title>
        <authorList>
            <person name="Guo L."/>
            <person name="Han L."/>
            <person name="Yang L."/>
            <person name="Zeng H."/>
            <person name="Fan D."/>
            <person name="Zhu Y."/>
            <person name="Feng Y."/>
            <person name="Wang G."/>
            <person name="Peng C."/>
            <person name="Jiang X."/>
            <person name="Zhou D."/>
            <person name="Ni P."/>
            <person name="Liang C."/>
            <person name="Liu L."/>
            <person name="Wang J."/>
            <person name="Mao C."/>
            <person name="Fang X."/>
            <person name="Peng M."/>
            <person name="Huang J."/>
        </authorList>
    </citation>
    <scope>NUCLEOTIDE SEQUENCE [LARGE SCALE GENOMIC DNA]</scope>
    <source>
        <strain evidence="2">race 1</strain>
    </source>
</reference>
<evidence type="ECO:0000313" key="1">
    <source>
        <dbReference type="EMBL" id="ENH66630.1"/>
    </source>
</evidence>
<sequence>EIKYLIRYFINYISKTKFFPAFYITYGGFKGARLTSFNLENIILKLNI</sequence>
<dbReference type="VEuPathDB" id="FungiDB:FOC1_g10000024"/>
<protein>
    <submittedName>
        <fullName evidence="1">Uncharacterized protein</fullName>
    </submittedName>
</protein>
<evidence type="ECO:0000313" key="2">
    <source>
        <dbReference type="Proteomes" id="UP000016928"/>
    </source>
</evidence>
<dbReference type="AlphaFoldDB" id="N4U9J0"/>
<name>N4U9J0_FUSC1</name>
<proteinExistence type="predicted"/>
<accession>N4U9J0</accession>
<organism evidence="1 2">
    <name type="scientific">Fusarium oxysporum f. sp. cubense (strain race 1)</name>
    <name type="common">Panama disease fungus</name>
    <dbReference type="NCBI Taxonomy" id="1229664"/>
    <lineage>
        <taxon>Eukaryota</taxon>
        <taxon>Fungi</taxon>
        <taxon>Dikarya</taxon>
        <taxon>Ascomycota</taxon>
        <taxon>Pezizomycotina</taxon>
        <taxon>Sordariomycetes</taxon>
        <taxon>Hypocreomycetidae</taxon>
        <taxon>Hypocreales</taxon>
        <taxon>Nectriaceae</taxon>
        <taxon>Fusarium</taxon>
        <taxon>Fusarium oxysporum species complex</taxon>
    </lineage>
</organism>
<reference evidence="2" key="1">
    <citation type="submission" date="2012-09" db="EMBL/GenBank/DDBJ databases">
        <title>Genome sequencing and comparative transcriptomics of race 1 and race 4 of banana pathogen: Fusarium oxysporum f. sp. cubense.</title>
        <authorList>
            <person name="Fang X."/>
            <person name="Huang J."/>
        </authorList>
    </citation>
    <scope>NUCLEOTIDE SEQUENCE [LARGE SCALE GENOMIC DNA]</scope>
    <source>
        <strain evidence="2">race 1</strain>
    </source>
</reference>
<feature type="non-terminal residue" evidence="1">
    <location>
        <position position="1"/>
    </location>
</feature>